<name>K0JRQ8_SACES</name>
<keyword evidence="3" id="KW-1185">Reference proteome</keyword>
<accession>K0JRQ8</accession>
<dbReference type="RefSeq" id="WP_015097608.1">
    <property type="nucleotide sequence ID" value="NC_019673.1"/>
</dbReference>
<keyword evidence="1" id="KW-1133">Transmembrane helix</keyword>
<reference evidence="2 3" key="1">
    <citation type="journal article" date="2012" name="BMC Genomics">
        <title>Complete genome sequence of Saccharothrix espanaensis DSM 44229T and comparison to the other completely sequenced Pseudonocardiaceae.</title>
        <authorList>
            <person name="Strobel T."/>
            <person name="Al-Dilaimi A."/>
            <person name="Blom J."/>
            <person name="Gessner A."/>
            <person name="Kalinowski J."/>
            <person name="Luzhetska M."/>
            <person name="Puhler A."/>
            <person name="Szczepanowski R."/>
            <person name="Bechthold A."/>
            <person name="Ruckert C."/>
        </authorList>
    </citation>
    <scope>NUCLEOTIDE SEQUENCE [LARGE SCALE GENOMIC DNA]</scope>
    <source>
        <strain evidence="3">ATCC 51144 / DSM 44229 / JCM 9112 / NBRC 15066 / NRRL 15764</strain>
    </source>
</reference>
<feature type="transmembrane region" description="Helical" evidence="1">
    <location>
        <begin position="219"/>
        <end position="235"/>
    </location>
</feature>
<dbReference type="STRING" id="1179773.BN6_01610"/>
<protein>
    <submittedName>
        <fullName evidence="2">Uncharacterized protein</fullName>
    </submittedName>
</protein>
<feature type="transmembrane region" description="Helical" evidence="1">
    <location>
        <begin position="194"/>
        <end position="212"/>
    </location>
</feature>
<dbReference type="EMBL" id="HE804045">
    <property type="protein sequence ID" value="CCH27494.1"/>
    <property type="molecule type" value="Genomic_DNA"/>
</dbReference>
<gene>
    <name evidence="2" type="ordered locus">BN6_01610</name>
</gene>
<dbReference type="OrthoDB" id="3251757at2"/>
<keyword evidence="1" id="KW-0472">Membrane</keyword>
<dbReference type="HOGENOM" id="CLU_017691_1_0_11"/>
<dbReference type="Proteomes" id="UP000006281">
    <property type="component" value="Chromosome"/>
</dbReference>
<feature type="transmembrane region" description="Helical" evidence="1">
    <location>
        <begin position="53"/>
        <end position="77"/>
    </location>
</feature>
<sequence length="651" mass="70104">MSAVLVLLLCWLPGLVFGLALGLRGWVLAAGAPAFTYGLVSLGGLLLGQLGVSWTLLTFGAWALVASVLALVATLVWRRLRGPAQPAPDQPAEDVVRRSVRDNLVVVAGLAVGLAVGVVTYLRGIGSLSRLSQDWDAPHHGNLIRWFAEHQSSVVANAGMIGNQPDSTSYFYPSTYHKLLALLLDQAGLGMPELLNSGALVTVVSWPIGIAAMGLAWRLSPLTVAFAAAVSTWFSPFPYDSLWRGPLWPYLAGIALLPALLALTRLLFEPRGITGPVAIAVVLAGLVGLHTSLAFIVFGLYLVILVSCAFRWTPIDWRRAWPSLVAVAVLGVLAAVPMILPALGNAAGVTAAIWNSEATPAGALGQTITFSGVVVFPQWWIGPAAFAGMWCMVRQRLMLWLVAAYVVFGGLYAATVSLESPLIHKLTGPFYNDHWRLAVMLPLFGSISFGVFVVTFGGWLVGKWGARLPAKWPAGRVAVAASLVLFLVIGVMSGAYVKRNVDRLAQTYQDGPTVSSGEQDAYRWLAQRVRPGERVMNDVTDGSAWMYAVAKVEPVVWSFYGAPDGSTESYLVANLRLINVDPKVREGLDRLKVRYVILGKGFVRPWGNRARGLYSLPLVKGFHQVYRTDDATIYEIEGQQDVATSPAPAGR</sequence>
<feature type="transmembrane region" description="Helical" evidence="1">
    <location>
        <begin position="324"/>
        <end position="343"/>
    </location>
</feature>
<feature type="transmembrane region" description="Helical" evidence="1">
    <location>
        <begin position="363"/>
        <end position="386"/>
    </location>
</feature>
<feature type="transmembrane region" description="Helical" evidence="1">
    <location>
        <begin position="438"/>
        <end position="462"/>
    </location>
</feature>
<evidence type="ECO:0000313" key="3">
    <source>
        <dbReference type="Proteomes" id="UP000006281"/>
    </source>
</evidence>
<dbReference type="eggNOG" id="COG5617">
    <property type="taxonomic scope" value="Bacteria"/>
</dbReference>
<organism evidence="2 3">
    <name type="scientific">Saccharothrix espanaensis (strain ATCC 51144 / DSM 44229 / JCM 9112 / NBRC 15066 / NRRL 15764)</name>
    <dbReference type="NCBI Taxonomy" id="1179773"/>
    <lineage>
        <taxon>Bacteria</taxon>
        <taxon>Bacillati</taxon>
        <taxon>Actinomycetota</taxon>
        <taxon>Actinomycetes</taxon>
        <taxon>Pseudonocardiales</taxon>
        <taxon>Pseudonocardiaceae</taxon>
        <taxon>Saccharothrix</taxon>
    </lineage>
</organism>
<dbReference type="PATRIC" id="fig|1179773.3.peg.163"/>
<feature type="transmembrane region" description="Helical" evidence="1">
    <location>
        <begin position="247"/>
        <end position="268"/>
    </location>
</feature>
<dbReference type="InterPro" id="IPR046671">
    <property type="entry name" value="DUF6541"/>
</dbReference>
<keyword evidence="1" id="KW-0812">Transmembrane</keyword>
<dbReference type="Pfam" id="PF20176">
    <property type="entry name" value="DUF6541"/>
    <property type="match status" value="1"/>
</dbReference>
<dbReference type="BioCyc" id="SESP1179773:BN6_RS00790-MONOMER"/>
<proteinExistence type="predicted"/>
<evidence type="ECO:0000313" key="2">
    <source>
        <dbReference type="EMBL" id="CCH27494.1"/>
    </source>
</evidence>
<feature type="transmembrane region" description="Helical" evidence="1">
    <location>
        <begin position="398"/>
        <end position="418"/>
    </location>
</feature>
<evidence type="ECO:0000256" key="1">
    <source>
        <dbReference type="SAM" id="Phobius"/>
    </source>
</evidence>
<dbReference type="AlphaFoldDB" id="K0JRQ8"/>
<feature type="transmembrane region" description="Helical" evidence="1">
    <location>
        <begin position="104"/>
        <end position="122"/>
    </location>
</feature>
<dbReference type="KEGG" id="sesp:BN6_01610"/>
<feature type="transmembrane region" description="Helical" evidence="1">
    <location>
        <begin position="474"/>
        <end position="497"/>
    </location>
</feature>